<reference evidence="1" key="1">
    <citation type="journal article" date="2013" name="BMC Genomics">
        <title>Unscrambling butterfly oogenesis.</title>
        <authorList>
            <person name="Carter J.M."/>
            <person name="Baker S.C."/>
            <person name="Pink R."/>
            <person name="Carter D.R."/>
            <person name="Collins A."/>
            <person name="Tomlin J."/>
            <person name="Gibbs M."/>
            <person name="Breuker C.J."/>
        </authorList>
    </citation>
    <scope>NUCLEOTIDE SEQUENCE</scope>
    <source>
        <tissue evidence="1">Ovary</tissue>
    </source>
</reference>
<feature type="non-terminal residue" evidence="1">
    <location>
        <position position="73"/>
    </location>
</feature>
<accession>S4NKH7</accession>
<proteinExistence type="predicted"/>
<feature type="non-terminal residue" evidence="1">
    <location>
        <position position="1"/>
    </location>
</feature>
<dbReference type="EMBL" id="GAIX01015016">
    <property type="protein sequence ID" value="JAA77544.1"/>
    <property type="molecule type" value="Transcribed_RNA"/>
</dbReference>
<sequence>TKTSWFIESCAFRSSSFDTLSIESREPLLCDCRDNLSMDSPNKEFSLADLRFGGKGGANSIFRLGLAGFGGGE</sequence>
<dbReference type="AlphaFoldDB" id="S4NKH7"/>
<name>S4NKH7_9NEOP</name>
<organism evidence="1">
    <name type="scientific">Pararge aegeria</name>
    <name type="common">speckled wood butterfly</name>
    <dbReference type="NCBI Taxonomy" id="116150"/>
    <lineage>
        <taxon>Eukaryota</taxon>
        <taxon>Metazoa</taxon>
        <taxon>Ecdysozoa</taxon>
        <taxon>Arthropoda</taxon>
        <taxon>Hexapoda</taxon>
        <taxon>Insecta</taxon>
        <taxon>Pterygota</taxon>
        <taxon>Neoptera</taxon>
        <taxon>Endopterygota</taxon>
        <taxon>Lepidoptera</taxon>
        <taxon>Glossata</taxon>
        <taxon>Ditrysia</taxon>
        <taxon>Papilionoidea</taxon>
        <taxon>Nymphalidae</taxon>
        <taxon>Satyrinae</taxon>
        <taxon>Satyrini</taxon>
        <taxon>Parargina</taxon>
        <taxon>Pararge</taxon>
    </lineage>
</organism>
<protein>
    <submittedName>
        <fullName evidence="1">Uncharacterized protein</fullName>
    </submittedName>
</protein>
<evidence type="ECO:0000313" key="1">
    <source>
        <dbReference type="EMBL" id="JAA77544.1"/>
    </source>
</evidence>
<reference evidence="1" key="2">
    <citation type="submission" date="2013-05" db="EMBL/GenBank/DDBJ databases">
        <authorList>
            <person name="Carter J.-M."/>
            <person name="Baker S.C."/>
            <person name="Pink R."/>
            <person name="Carter D.R.F."/>
            <person name="Collins A."/>
            <person name="Tomlin J."/>
            <person name="Gibbs M."/>
            <person name="Breuker C.J."/>
        </authorList>
    </citation>
    <scope>NUCLEOTIDE SEQUENCE</scope>
    <source>
        <tissue evidence="1">Ovary</tissue>
    </source>
</reference>